<sequence length="102" mass="11147">MAFAASFWSWTLLLATLMVMMMVPTTTGSQIVAGYSDRPARGCTRTDGPCPCRVPGFALPVSTLPKIMREKSSLLCFCFRQKFISKSGCRAGLIGIHILTLK</sequence>
<accession>I1QK49</accession>
<keyword evidence="1" id="KW-0732">Signal</keyword>
<dbReference type="HOGENOM" id="CLU_2281860_0_0_1"/>
<dbReference type="AlphaFoldDB" id="I1QK49"/>
<organism evidence="2 3">
    <name type="scientific">Oryza glaberrima</name>
    <name type="common">African rice</name>
    <dbReference type="NCBI Taxonomy" id="4538"/>
    <lineage>
        <taxon>Eukaryota</taxon>
        <taxon>Viridiplantae</taxon>
        <taxon>Streptophyta</taxon>
        <taxon>Embryophyta</taxon>
        <taxon>Tracheophyta</taxon>
        <taxon>Spermatophyta</taxon>
        <taxon>Magnoliopsida</taxon>
        <taxon>Liliopsida</taxon>
        <taxon>Poales</taxon>
        <taxon>Poaceae</taxon>
        <taxon>BOP clade</taxon>
        <taxon>Oryzoideae</taxon>
        <taxon>Oryzeae</taxon>
        <taxon>Oryzinae</taxon>
        <taxon>Oryza</taxon>
    </lineage>
</organism>
<dbReference type="Gramene" id="ORGLA08G0180000.1">
    <property type="protein sequence ID" value="ORGLA08G0180000.1"/>
    <property type="gene ID" value="ORGLA08G0180000"/>
</dbReference>
<reference evidence="2" key="1">
    <citation type="submission" date="2015-06" db="UniProtKB">
        <authorList>
            <consortium name="EnsemblPlants"/>
        </authorList>
    </citation>
    <scope>IDENTIFICATION</scope>
</reference>
<feature type="signal peptide" evidence="1">
    <location>
        <begin position="1"/>
        <end position="28"/>
    </location>
</feature>
<name>I1QK49_ORYGL</name>
<evidence type="ECO:0000256" key="1">
    <source>
        <dbReference type="SAM" id="SignalP"/>
    </source>
</evidence>
<evidence type="ECO:0000313" key="2">
    <source>
        <dbReference type="EnsemblPlants" id="ORGLA08G0180000.1"/>
    </source>
</evidence>
<proteinExistence type="predicted"/>
<reference evidence="2 3" key="2">
    <citation type="submission" date="2018-04" db="EMBL/GenBank/DDBJ databases">
        <title>OglaRS2 (Oryza glaberrima Reference Sequence Version 2).</title>
        <authorList>
            <person name="Zhang J."/>
            <person name="Kudrna D."/>
            <person name="Lee S."/>
            <person name="Talag J."/>
            <person name="Rajasekar S."/>
            <person name="Wing R.A."/>
        </authorList>
    </citation>
    <scope>NUCLEOTIDE SEQUENCE [LARGE SCALE GENOMIC DNA]</scope>
    <source>
        <strain evidence="2 3">cv. IRGC 96717</strain>
    </source>
</reference>
<dbReference type="EnsemblPlants" id="ORGLA08G0180000.1">
    <property type="protein sequence ID" value="ORGLA08G0180000.1"/>
    <property type="gene ID" value="ORGLA08G0180000"/>
</dbReference>
<dbReference type="Proteomes" id="UP000007306">
    <property type="component" value="Chromosome 8"/>
</dbReference>
<protein>
    <submittedName>
        <fullName evidence="2">Uncharacterized protein</fullName>
    </submittedName>
</protein>
<keyword evidence="3" id="KW-1185">Reference proteome</keyword>
<feature type="chain" id="PRO_5003650253" evidence="1">
    <location>
        <begin position="29"/>
        <end position="102"/>
    </location>
</feature>
<evidence type="ECO:0000313" key="3">
    <source>
        <dbReference type="Proteomes" id="UP000007306"/>
    </source>
</evidence>